<reference evidence="1 2" key="1">
    <citation type="submission" date="2016-10" db="EMBL/GenBank/DDBJ databases">
        <authorList>
            <person name="de Groot N.N."/>
        </authorList>
    </citation>
    <scope>NUCLEOTIDE SEQUENCE [LARGE SCALE GENOMIC DNA]</scope>
    <source>
        <strain evidence="1 2">JCM 18415</strain>
    </source>
</reference>
<dbReference type="AlphaFoldDB" id="A0A1I6BXY0"/>
<proteinExistence type="predicted"/>
<evidence type="ECO:0008006" key="3">
    <source>
        <dbReference type="Google" id="ProtNLM"/>
    </source>
</evidence>
<accession>A0A1I6BXY0</accession>
<dbReference type="Proteomes" id="UP000242815">
    <property type="component" value="Unassembled WGS sequence"/>
</dbReference>
<name>A0A1I6BXY0_9GAMM</name>
<dbReference type="InterPro" id="IPR023137">
    <property type="entry name" value="BrxA_sf"/>
</dbReference>
<gene>
    <name evidence="1" type="ORF">SAMN05216578_10835</name>
</gene>
<evidence type="ECO:0000313" key="1">
    <source>
        <dbReference type="EMBL" id="SFQ85789.1"/>
    </source>
</evidence>
<dbReference type="EMBL" id="FOYD01000008">
    <property type="protein sequence ID" value="SFQ85789.1"/>
    <property type="molecule type" value="Genomic_DNA"/>
</dbReference>
<evidence type="ECO:0000313" key="2">
    <source>
        <dbReference type="Proteomes" id="UP000242815"/>
    </source>
</evidence>
<organism evidence="1 2">
    <name type="scientific">Halopseudomonas formosensis</name>
    <dbReference type="NCBI Taxonomy" id="1002526"/>
    <lineage>
        <taxon>Bacteria</taxon>
        <taxon>Pseudomonadati</taxon>
        <taxon>Pseudomonadota</taxon>
        <taxon>Gammaproteobacteria</taxon>
        <taxon>Pseudomonadales</taxon>
        <taxon>Pseudomonadaceae</taxon>
        <taxon>Halopseudomonas</taxon>
    </lineage>
</organism>
<protein>
    <recommendedName>
        <fullName evidence="3">DUF1819 family protein</fullName>
    </recommendedName>
</protein>
<dbReference type="STRING" id="1002526.SAMN05216578_10835"/>
<dbReference type="RefSeq" id="WP_090539668.1">
    <property type="nucleotide sequence ID" value="NZ_FOYD01000008.1"/>
</dbReference>
<dbReference type="OrthoDB" id="7055951at2"/>
<sequence>MDKQFSTIGYGLLLEETLMLLDAALESNDAQAVRDSCIQRWPQKSESNKEKLWQHMKYRFLEIENNSIKNTSFLKMFRKIRSNDEAVQDLVFFQLCITTPILFETLSLLVTDSFLNTGEAVFSRYHLDQLLERKYERMPQSTRDRVRSILVKAGRLKLSKSNYSVTTYCPTEAVLGYALYHDASKNGWRAPSTATVINEGTIAPIFMCNRALLIAGVNKLATKGHCEYHRHGSTDQVQLIHQSLEEYVDAWR</sequence>
<dbReference type="Gene3D" id="1.10.3540.10">
    <property type="entry name" value="uncharacterized protein from magnetospirillum magneticum domain"/>
    <property type="match status" value="1"/>
</dbReference>